<evidence type="ECO:0000256" key="2">
    <source>
        <dbReference type="ARBA" id="ARBA00023043"/>
    </source>
</evidence>
<evidence type="ECO:0008006" key="6">
    <source>
        <dbReference type="Google" id="ProtNLM"/>
    </source>
</evidence>
<reference evidence="4 5" key="1">
    <citation type="journal article" date="2024" name="bioRxiv">
        <title>A reference genome for Trichogramma kaykai: A tiny desert-dwelling parasitoid wasp with competing sex-ratio distorters.</title>
        <authorList>
            <person name="Culotta J."/>
            <person name="Lindsey A.R."/>
        </authorList>
    </citation>
    <scope>NUCLEOTIDE SEQUENCE [LARGE SCALE GENOMIC DNA]</scope>
    <source>
        <strain evidence="4 5">KSX58</strain>
    </source>
</reference>
<dbReference type="Proteomes" id="UP001627154">
    <property type="component" value="Unassembled WGS sequence"/>
</dbReference>
<dbReference type="InterPro" id="IPR036770">
    <property type="entry name" value="Ankyrin_rpt-contain_sf"/>
</dbReference>
<comment type="caution">
    <text evidence="4">The sequence shown here is derived from an EMBL/GenBank/DDBJ whole genome shotgun (WGS) entry which is preliminary data.</text>
</comment>
<name>A0ABD2X5L2_9HYME</name>
<feature type="repeat" description="ANK" evidence="3">
    <location>
        <begin position="120"/>
        <end position="148"/>
    </location>
</feature>
<feature type="repeat" description="ANK" evidence="3">
    <location>
        <begin position="343"/>
        <end position="375"/>
    </location>
</feature>
<feature type="repeat" description="ANK" evidence="3">
    <location>
        <begin position="156"/>
        <end position="188"/>
    </location>
</feature>
<proteinExistence type="predicted"/>
<dbReference type="PANTHER" id="PTHR24198">
    <property type="entry name" value="ANKYRIN REPEAT AND PROTEIN KINASE DOMAIN-CONTAINING PROTEIN"/>
    <property type="match status" value="1"/>
</dbReference>
<keyword evidence="2 3" id="KW-0040">ANK repeat</keyword>
<dbReference type="Pfam" id="PF12796">
    <property type="entry name" value="Ank_2"/>
    <property type="match status" value="1"/>
</dbReference>
<protein>
    <recommendedName>
        <fullName evidence="6">PRANC domain-containing protein</fullName>
    </recommendedName>
</protein>
<evidence type="ECO:0000313" key="4">
    <source>
        <dbReference type="EMBL" id="KAL3400046.1"/>
    </source>
</evidence>
<dbReference type="PROSITE" id="PS50297">
    <property type="entry name" value="ANK_REP_REGION"/>
    <property type="match status" value="3"/>
</dbReference>
<keyword evidence="1" id="KW-0677">Repeat</keyword>
<keyword evidence="5" id="KW-1185">Reference proteome</keyword>
<organism evidence="4 5">
    <name type="scientific">Trichogramma kaykai</name>
    <dbReference type="NCBI Taxonomy" id="54128"/>
    <lineage>
        <taxon>Eukaryota</taxon>
        <taxon>Metazoa</taxon>
        <taxon>Ecdysozoa</taxon>
        <taxon>Arthropoda</taxon>
        <taxon>Hexapoda</taxon>
        <taxon>Insecta</taxon>
        <taxon>Pterygota</taxon>
        <taxon>Neoptera</taxon>
        <taxon>Endopterygota</taxon>
        <taxon>Hymenoptera</taxon>
        <taxon>Apocrita</taxon>
        <taxon>Proctotrupomorpha</taxon>
        <taxon>Chalcidoidea</taxon>
        <taxon>Trichogrammatidae</taxon>
        <taxon>Trichogramma</taxon>
    </lineage>
</organism>
<dbReference type="PROSITE" id="PS50088">
    <property type="entry name" value="ANK_REPEAT"/>
    <property type="match status" value="3"/>
</dbReference>
<accession>A0ABD2X5L2</accession>
<dbReference type="Gene3D" id="1.25.40.20">
    <property type="entry name" value="Ankyrin repeat-containing domain"/>
    <property type="match status" value="2"/>
</dbReference>
<dbReference type="EMBL" id="JBJJXI010000054">
    <property type="protein sequence ID" value="KAL3400046.1"/>
    <property type="molecule type" value="Genomic_DNA"/>
</dbReference>
<evidence type="ECO:0000256" key="3">
    <source>
        <dbReference type="PROSITE-ProRule" id="PRU00023"/>
    </source>
</evidence>
<dbReference type="InterPro" id="IPR002110">
    <property type="entry name" value="Ankyrin_rpt"/>
</dbReference>
<evidence type="ECO:0000256" key="1">
    <source>
        <dbReference type="ARBA" id="ARBA00022737"/>
    </source>
</evidence>
<dbReference type="SUPFAM" id="SSF48403">
    <property type="entry name" value="Ankyrin repeat"/>
    <property type="match status" value="1"/>
</dbReference>
<gene>
    <name evidence="4" type="ORF">TKK_006659</name>
</gene>
<dbReference type="AlphaFoldDB" id="A0ABD2X5L2"/>
<evidence type="ECO:0000313" key="5">
    <source>
        <dbReference type="Proteomes" id="UP001627154"/>
    </source>
</evidence>
<dbReference type="PANTHER" id="PTHR24198:SF165">
    <property type="entry name" value="ANKYRIN REPEAT-CONTAINING PROTEIN-RELATED"/>
    <property type="match status" value="1"/>
</dbReference>
<dbReference type="Pfam" id="PF13637">
    <property type="entry name" value="Ank_4"/>
    <property type="match status" value="1"/>
</dbReference>
<sequence length="635" mass="73798">MSDCKRKKLYSVISDKCWKGKDVEDLAFSRVNEEFKYVTDKDINWILTHAVVKDDSRIIKYFAKTKIKVGADEQAGRTAIHAAIEKYTSVRRECRGNFNHLKNIHLLLDIYDETNYRNDKGLSHFHVACLVGNVKAIQNFIDRGVDVNLLCCYDGKPTTPLHLAIELKKIEAADLLLRNGADPNVRGEDGMTPLNYLYNDFIYYASIYCNRVFTFESTYHSDCEELVMKRGKFLKIIQLLISYKSDINAKDCHGNSVLFKFFRKQNYKHFFHKGALEILFQNNVDVTNVDQYGQTILHLAIARNWVRMNESYKSSHWYEDEVIAYVIEESLKLGAKVNACDYNGNTPLNLAVSYCDYKAVQLLLEHNANIQTVNFRGGFLERTNKILRNLETTQNILDIIQLLKNRGFQMNESHELLVLQFLIGFDNISQEYNPHVVLELGSFNIIQNYIDSFLRKHERSKSDKRDLHDSICCYLDALKFGKMLMKRNEYKWLKDMVKNLHRRIPESQLGYTENYCPEDVESSVKKARKTKINDCTSLLDLCTSTPEKTYALLKNSNYKKMVNGKEFTRKHDFLAGTIKGYIAKSLIRKYFKQASMKFLQLLTSNRLPVLCCEKIVNYLDNNDLLLMCELVLNEI</sequence>
<dbReference type="SMART" id="SM00248">
    <property type="entry name" value="ANK"/>
    <property type="match status" value="7"/>
</dbReference>